<dbReference type="HOGENOM" id="CLU_074896_1_0_1"/>
<dbReference type="Gramene" id="EFJ33265">
    <property type="protein sequence ID" value="EFJ33265"/>
    <property type="gene ID" value="SELMODRAFT_167630"/>
</dbReference>
<reference evidence="4 5" key="1">
    <citation type="journal article" date="2011" name="Science">
        <title>The Selaginella genome identifies genetic changes associated with the evolution of vascular plants.</title>
        <authorList>
            <person name="Banks J.A."/>
            <person name="Nishiyama T."/>
            <person name="Hasebe M."/>
            <person name="Bowman J.L."/>
            <person name="Gribskov M."/>
            <person name="dePamphilis C."/>
            <person name="Albert V.A."/>
            <person name="Aono N."/>
            <person name="Aoyama T."/>
            <person name="Ambrose B.A."/>
            <person name="Ashton N.W."/>
            <person name="Axtell M.J."/>
            <person name="Barker E."/>
            <person name="Barker M.S."/>
            <person name="Bennetzen J.L."/>
            <person name="Bonawitz N.D."/>
            <person name="Chapple C."/>
            <person name="Cheng C."/>
            <person name="Correa L.G."/>
            <person name="Dacre M."/>
            <person name="DeBarry J."/>
            <person name="Dreyer I."/>
            <person name="Elias M."/>
            <person name="Engstrom E.M."/>
            <person name="Estelle M."/>
            <person name="Feng L."/>
            <person name="Finet C."/>
            <person name="Floyd S.K."/>
            <person name="Frommer W.B."/>
            <person name="Fujita T."/>
            <person name="Gramzow L."/>
            <person name="Gutensohn M."/>
            <person name="Harholt J."/>
            <person name="Hattori M."/>
            <person name="Heyl A."/>
            <person name="Hirai T."/>
            <person name="Hiwatashi Y."/>
            <person name="Ishikawa M."/>
            <person name="Iwata M."/>
            <person name="Karol K.G."/>
            <person name="Koehler B."/>
            <person name="Kolukisaoglu U."/>
            <person name="Kubo M."/>
            <person name="Kurata T."/>
            <person name="Lalonde S."/>
            <person name="Li K."/>
            <person name="Li Y."/>
            <person name="Litt A."/>
            <person name="Lyons E."/>
            <person name="Manning G."/>
            <person name="Maruyama T."/>
            <person name="Michael T.P."/>
            <person name="Mikami K."/>
            <person name="Miyazaki S."/>
            <person name="Morinaga S."/>
            <person name="Murata T."/>
            <person name="Mueller-Roeber B."/>
            <person name="Nelson D.R."/>
            <person name="Obara M."/>
            <person name="Oguri Y."/>
            <person name="Olmstead R.G."/>
            <person name="Onodera N."/>
            <person name="Petersen B.L."/>
            <person name="Pils B."/>
            <person name="Prigge M."/>
            <person name="Rensing S.A."/>
            <person name="Riano-Pachon D.M."/>
            <person name="Roberts A.W."/>
            <person name="Sato Y."/>
            <person name="Scheller H.V."/>
            <person name="Schulz B."/>
            <person name="Schulz C."/>
            <person name="Shakirov E.V."/>
            <person name="Shibagaki N."/>
            <person name="Shinohara N."/>
            <person name="Shippen D.E."/>
            <person name="Soerensen I."/>
            <person name="Sotooka R."/>
            <person name="Sugimoto N."/>
            <person name="Sugita M."/>
            <person name="Sumikawa N."/>
            <person name="Tanurdzic M."/>
            <person name="Theissen G."/>
            <person name="Ulvskov P."/>
            <person name="Wakazuki S."/>
            <person name="Weng J.K."/>
            <person name="Willats W.W."/>
            <person name="Wipf D."/>
            <person name="Wolf P.G."/>
            <person name="Yang L."/>
            <person name="Zimmer A.D."/>
            <person name="Zhu Q."/>
            <person name="Mitros T."/>
            <person name="Hellsten U."/>
            <person name="Loque D."/>
            <person name="Otillar R."/>
            <person name="Salamov A."/>
            <person name="Schmutz J."/>
            <person name="Shapiro H."/>
            <person name="Lindquist E."/>
            <person name="Lucas S."/>
            <person name="Rokhsar D."/>
            <person name="Grigoriev I.V."/>
        </authorList>
    </citation>
    <scope>NUCLEOTIDE SEQUENCE [LARGE SCALE GENOMIC DNA]</scope>
</reference>
<evidence type="ECO:0000256" key="3">
    <source>
        <dbReference type="SAM" id="MobiDB-lite"/>
    </source>
</evidence>
<feature type="region of interest" description="Disordered" evidence="3">
    <location>
        <begin position="107"/>
        <end position="183"/>
    </location>
</feature>
<comment type="similarity">
    <text evidence="1">Belongs to the TSR2 family.</text>
</comment>
<dbReference type="AlphaFoldDB" id="D8R3E6"/>
<proteinExistence type="inferred from homology"/>
<dbReference type="eggNOG" id="KOG4032">
    <property type="taxonomic scope" value="Eukaryota"/>
</dbReference>
<dbReference type="FunCoup" id="D8R3E6">
    <property type="interactions" value="2709"/>
</dbReference>
<evidence type="ECO:0000256" key="1">
    <source>
        <dbReference type="ARBA" id="ARBA00006524"/>
    </source>
</evidence>
<dbReference type="EMBL" id="GL377571">
    <property type="protein sequence ID" value="EFJ33265.1"/>
    <property type="molecule type" value="Genomic_DNA"/>
</dbReference>
<evidence type="ECO:0000313" key="4">
    <source>
        <dbReference type="EMBL" id="EFJ33265.1"/>
    </source>
</evidence>
<protein>
    <recommendedName>
        <fullName evidence="6">Pre-rRNA-processing protein TSR2 homolog</fullName>
    </recommendedName>
</protein>
<evidence type="ECO:0000256" key="2">
    <source>
        <dbReference type="ARBA" id="ARBA00022552"/>
    </source>
</evidence>
<dbReference type="GO" id="GO:0000462">
    <property type="term" value="P:maturation of SSU-rRNA from tricistronic rRNA transcript (SSU-rRNA, 5.8S rRNA, LSU-rRNA)"/>
    <property type="evidence" value="ECO:0000318"/>
    <property type="project" value="GO_Central"/>
</dbReference>
<gene>
    <name evidence="4" type="ORF">SELMODRAFT_167630</name>
</gene>
<organism evidence="5">
    <name type="scientific">Selaginella moellendorffii</name>
    <name type="common">Spikemoss</name>
    <dbReference type="NCBI Taxonomy" id="88036"/>
    <lineage>
        <taxon>Eukaryota</taxon>
        <taxon>Viridiplantae</taxon>
        <taxon>Streptophyta</taxon>
        <taxon>Embryophyta</taxon>
        <taxon>Tracheophyta</taxon>
        <taxon>Lycopodiopsida</taxon>
        <taxon>Selaginellales</taxon>
        <taxon>Selaginellaceae</taxon>
        <taxon>Selaginella</taxon>
    </lineage>
</organism>
<dbReference type="KEGG" id="smo:SELMODRAFT_167630"/>
<keyword evidence="2" id="KW-0698">rRNA processing</keyword>
<dbReference type="STRING" id="88036.D8R3E6"/>
<dbReference type="Pfam" id="PF10273">
    <property type="entry name" value="WGG"/>
    <property type="match status" value="1"/>
</dbReference>
<dbReference type="Proteomes" id="UP000001514">
    <property type="component" value="Unassembled WGS sequence"/>
</dbReference>
<evidence type="ECO:0000313" key="5">
    <source>
        <dbReference type="Proteomes" id="UP000001514"/>
    </source>
</evidence>
<dbReference type="OMA" id="MALENEW"/>
<feature type="compositionally biased region" description="Acidic residues" evidence="3">
    <location>
        <begin position="123"/>
        <end position="133"/>
    </location>
</feature>
<name>D8R3E6_SELML</name>
<dbReference type="GO" id="GO:0005634">
    <property type="term" value="C:nucleus"/>
    <property type="evidence" value="ECO:0000318"/>
    <property type="project" value="GO_Central"/>
</dbReference>
<dbReference type="InParanoid" id="D8R3E6"/>
<feature type="compositionally biased region" description="Basic residues" evidence="3">
    <location>
        <begin position="173"/>
        <end position="183"/>
    </location>
</feature>
<dbReference type="OrthoDB" id="263560at2759"/>
<accession>D8R3E6</accession>
<keyword evidence="5" id="KW-1185">Reference proteome</keyword>
<dbReference type="PANTHER" id="PTHR21250">
    <property type="entry name" value="PRE-RRNA-PROCESSING PROTEIN TSR2 HOMOLOG"/>
    <property type="match status" value="1"/>
</dbReference>
<evidence type="ECO:0008006" key="6">
    <source>
        <dbReference type="Google" id="ProtNLM"/>
    </source>
</evidence>
<dbReference type="InterPro" id="IPR019398">
    <property type="entry name" value="Pre-rRNA_process_TSR2"/>
</dbReference>
<sequence>MLAEGIRLCFSRWTALQLAVENEWGGRNSVQKSQQLVEDVVSFLTQTKGTLYIDDLEALLEDAMSESFNTDLEDGSHEEVAEIVMFLNEECGVGNFERVKSMALSANPSSGAQKKSICKDTEESHDDESEEVAELSSTSNLEKEPASIPETMDIDKSNETEAAEDDWTVVQSRRSRRGGKRPA</sequence>